<organism evidence="1 2">
    <name type="scientific">Pleurodeles waltl</name>
    <name type="common">Iberian ribbed newt</name>
    <dbReference type="NCBI Taxonomy" id="8319"/>
    <lineage>
        <taxon>Eukaryota</taxon>
        <taxon>Metazoa</taxon>
        <taxon>Chordata</taxon>
        <taxon>Craniata</taxon>
        <taxon>Vertebrata</taxon>
        <taxon>Euteleostomi</taxon>
        <taxon>Amphibia</taxon>
        <taxon>Batrachia</taxon>
        <taxon>Caudata</taxon>
        <taxon>Salamandroidea</taxon>
        <taxon>Salamandridae</taxon>
        <taxon>Pleurodelinae</taxon>
        <taxon>Pleurodeles</taxon>
    </lineage>
</organism>
<name>A0AAV7UH83_PLEWA</name>
<proteinExistence type="predicted"/>
<evidence type="ECO:0000313" key="1">
    <source>
        <dbReference type="EMBL" id="KAJ1187829.1"/>
    </source>
</evidence>
<evidence type="ECO:0000313" key="2">
    <source>
        <dbReference type="Proteomes" id="UP001066276"/>
    </source>
</evidence>
<reference evidence="1" key="1">
    <citation type="journal article" date="2022" name="bioRxiv">
        <title>Sequencing and chromosome-scale assembly of the giantPleurodeles waltlgenome.</title>
        <authorList>
            <person name="Brown T."/>
            <person name="Elewa A."/>
            <person name="Iarovenko S."/>
            <person name="Subramanian E."/>
            <person name="Araus A.J."/>
            <person name="Petzold A."/>
            <person name="Susuki M."/>
            <person name="Suzuki K.-i.T."/>
            <person name="Hayashi T."/>
            <person name="Toyoda A."/>
            <person name="Oliveira C."/>
            <person name="Osipova E."/>
            <person name="Leigh N.D."/>
            <person name="Simon A."/>
            <person name="Yun M.H."/>
        </authorList>
    </citation>
    <scope>NUCLEOTIDE SEQUENCE</scope>
    <source>
        <strain evidence="1">20211129_DDA</strain>
        <tissue evidence="1">Liver</tissue>
    </source>
</reference>
<sequence length="113" mass="13321">MPTHPAWQPLPWHPERTQAKRKMVNEGASRTVYAAWWDVRIGDRVVVKDRRPGWKFRTPYEPGVWIVTRVAGTMVTAVKRGEKVTWNVFWFSRLRLKIQLKACQMMTTPQSGW</sequence>
<keyword evidence="2" id="KW-1185">Reference proteome</keyword>
<accession>A0AAV7UH83</accession>
<gene>
    <name evidence="1" type="ORF">NDU88_004599</name>
</gene>
<comment type="caution">
    <text evidence="1">The sequence shown here is derived from an EMBL/GenBank/DDBJ whole genome shotgun (WGS) entry which is preliminary data.</text>
</comment>
<dbReference type="EMBL" id="JANPWB010000005">
    <property type="protein sequence ID" value="KAJ1187829.1"/>
    <property type="molecule type" value="Genomic_DNA"/>
</dbReference>
<dbReference type="Proteomes" id="UP001066276">
    <property type="component" value="Chromosome 3_1"/>
</dbReference>
<protein>
    <submittedName>
        <fullName evidence="1">Uncharacterized protein</fullName>
    </submittedName>
</protein>
<dbReference type="AlphaFoldDB" id="A0AAV7UH83"/>